<reference evidence="2 3" key="1">
    <citation type="submission" date="2021-03" db="EMBL/GenBank/DDBJ databases">
        <title>Sequencing the genomes of 1000 actinobacteria strains.</title>
        <authorList>
            <person name="Klenk H.-P."/>
        </authorList>
    </citation>
    <scope>NUCLEOTIDE SEQUENCE [LARGE SCALE GENOMIC DNA]</scope>
    <source>
        <strain evidence="2 3">DSM 15797</strain>
    </source>
</reference>
<feature type="transmembrane region" description="Helical" evidence="1">
    <location>
        <begin position="7"/>
        <end position="28"/>
    </location>
</feature>
<name>A0ABS4XDF8_9MICC</name>
<keyword evidence="1" id="KW-0472">Membrane</keyword>
<dbReference type="EMBL" id="JAGIOF010000001">
    <property type="protein sequence ID" value="MBP2386509.1"/>
    <property type="molecule type" value="Genomic_DNA"/>
</dbReference>
<dbReference type="Proteomes" id="UP001296993">
    <property type="component" value="Unassembled WGS sequence"/>
</dbReference>
<keyword evidence="1" id="KW-0812">Transmembrane</keyword>
<accession>A0ABS4XDF8</accession>
<proteinExistence type="predicted"/>
<dbReference type="RefSeq" id="WP_209997410.1">
    <property type="nucleotide sequence ID" value="NZ_BAAAJY010000002.1"/>
</dbReference>
<comment type="caution">
    <text evidence="2">The sequence shown here is derived from an EMBL/GenBank/DDBJ whole genome shotgun (WGS) entry which is preliminary data.</text>
</comment>
<sequence>MNIQWGSFLIVAIVTWVSALFIVGAYSLGVRMLAVAGDENRSTGLAKGAAYICFALCGAVVLFGIILIVPALSESILGIH</sequence>
<gene>
    <name evidence="2" type="ORF">JOF47_002020</name>
</gene>
<keyword evidence="3" id="KW-1185">Reference proteome</keyword>
<protein>
    <recommendedName>
        <fullName evidence="4">DUF4190 domain-containing protein</fullName>
    </recommendedName>
</protein>
<keyword evidence="1" id="KW-1133">Transmembrane helix</keyword>
<evidence type="ECO:0000313" key="3">
    <source>
        <dbReference type="Proteomes" id="UP001296993"/>
    </source>
</evidence>
<evidence type="ECO:0008006" key="4">
    <source>
        <dbReference type="Google" id="ProtNLM"/>
    </source>
</evidence>
<organism evidence="2 3">
    <name type="scientific">Paeniglutamicibacter kerguelensis</name>
    <dbReference type="NCBI Taxonomy" id="254788"/>
    <lineage>
        <taxon>Bacteria</taxon>
        <taxon>Bacillati</taxon>
        <taxon>Actinomycetota</taxon>
        <taxon>Actinomycetes</taxon>
        <taxon>Micrococcales</taxon>
        <taxon>Micrococcaceae</taxon>
        <taxon>Paeniglutamicibacter</taxon>
    </lineage>
</organism>
<evidence type="ECO:0000313" key="2">
    <source>
        <dbReference type="EMBL" id="MBP2386509.1"/>
    </source>
</evidence>
<feature type="transmembrane region" description="Helical" evidence="1">
    <location>
        <begin position="48"/>
        <end position="72"/>
    </location>
</feature>
<evidence type="ECO:0000256" key="1">
    <source>
        <dbReference type="SAM" id="Phobius"/>
    </source>
</evidence>